<feature type="signal peptide" evidence="2">
    <location>
        <begin position="1"/>
        <end position="25"/>
    </location>
</feature>
<dbReference type="InterPro" id="IPR019734">
    <property type="entry name" value="TPR_rpt"/>
</dbReference>
<dbReference type="PROSITE" id="PS50005">
    <property type="entry name" value="TPR"/>
    <property type="match status" value="1"/>
</dbReference>
<gene>
    <name evidence="3" type="ORF">I7X43_14855</name>
</gene>
<dbReference type="PANTHER" id="PTHR44809">
    <property type="match status" value="1"/>
</dbReference>
<dbReference type="InterPro" id="IPR052943">
    <property type="entry name" value="TMTC_O-mannosyl-trnsfr"/>
</dbReference>
<organism evidence="3 4">
    <name type="scientific">Inhella gelatinilytica</name>
    <dbReference type="NCBI Taxonomy" id="2795030"/>
    <lineage>
        <taxon>Bacteria</taxon>
        <taxon>Pseudomonadati</taxon>
        <taxon>Pseudomonadota</taxon>
        <taxon>Betaproteobacteria</taxon>
        <taxon>Burkholderiales</taxon>
        <taxon>Sphaerotilaceae</taxon>
        <taxon>Inhella</taxon>
    </lineage>
</organism>
<evidence type="ECO:0000256" key="1">
    <source>
        <dbReference type="PROSITE-ProRule" id="PRU00339"/>
    </source>
</evidence>
<comment type="caution">
    <text evidence="3">The sequence shown here is derived from an EMBL/GenBank/DDBJ whole genome shotgun (WGS) entry which is preliminary data.</text>
</comment>
<dbReference type="Pfam" id="PF13432">
    <property type="entry name" value="TPR_16"/>
    <property type="match status" value="1"/>
</dbReference>
<dbReference type="PANTHER" id="PTHR44809:SF1">
    <property type="entry name" value="PROTEIN O-MANNOSYL-TRANSFERASE TMTC1"/>
    <property type="match status" value="1"/>
</dbReference>
<evidence type="ECO:0000313" key="3">
    <source>
        <dbReference type="EMBL" id="MBH9554123.1"/>
    </source>
</evidence>
<dbReference type="Gene3D" id="1.25.40.10">
    <property type="entry name" value="Tetratricopeptide repeat domain"/>
    <property type="match status" value="1"/>
</dbReference>
<protein>
    <submittedName>
        <fullName evidence="3">Tetratricopeptide repeat protein</fullName>
    </submittedName>
</protein>
<dbReference type="InterPro" id="IPR011990">
    <property type="entry name" value="TPR-like_helical_dom_sf"/>
</dbReference>
<keyword evidence="1" id="KW-0802">TPR repeat</keyword>
<dbReference type="SUPFAM" id="SSF48452">
    <property type="entry name" value="TPR-like"/>
    <property type="match status" value="1"/>
</dbReference>
<evidence type="ECO:0000313" key="4">
    <source>
        <dbReference type="Proteomes" id="UP000620139"/>
    </source>
</evidence>
<reference evidence="3" key="1">
    <citation type="submission" date="2020-12" db="EMBL/GenBank/DDBJ databases">
        <title>The genome sequence of Inhella sp. 4Y17.</title>
        <authorList>
            <person name="Liu Y."/>
        </authorList>
    </citation>
    <scope>NUCLEOTIDE SEQUENCE</scope>
    <source>
        <strain evidence="3">4Y10</strain>
    </source>
</reference>
<feature type="repeat" description="TPR" evidence="1">
    <location>
        <begin position="93"/>
        <end position="126"/>
    </location>
</feature>
<dbReference type="RefSeq" id="WP_198101737.1">
    <property type="nucleotide sequence ID" value="NZ_JAEDAL010000009.1"/>
</dbReference>
<dbReference type="AlphaFoldDB" id="A0A931J270"/>
<feature type="chain" id="PRO_5036836318" evidence="2">
    <location>
        <begin position="26"/>
        <end position="174"/>
    </location>
</feature>
<accession>A0A931J270</accession>
<dbReference type="Proteomes" id="UP000620139">
    <property type="component" value="Unassembled WGS sequence"/>
</dbReference>
<name>A0A931J270_9BURK</name>
<sequence length="174" mass="19105">MRTPRHLFVASFLALGLSVAVPAQAQVSSEQAQSHWYAGRHELAVALLRAELDKQPQQPKLRFMLAWMLQERGLWADAEALLKQLIEDYPDHAEALNNLAVVLAQRGDLDGALLSLQRAVVLQPSNTQAQENLGDLLLRLAQRAYANAAKGNASRTLPVKADQLNGLLRTLSAL</sequence>
<dbReference type="EMBL" id="JAEDAL010000009">
    <property type="protein sequence ID" value="MBH9554123.1"/>
    <property type="molecule type" value="Genomic_DNA"/>
</dbReference>
<keyword evidence="2" id="KW-0732">Signal</keyword>
<evidence type="ECO:0000256" key="2">
    <source>
        <dbReference type="SAM" id="SignalP"/>
    </source>
</evidence>
<dbReference type="SMART" id="SM00028">
    <property type="entry name" value="TPR"/>
    <property type="match status" value="3"/>
</dbReference>
<proteinExistence type="predicted"/>
<keyword evidence="4" id="KW-1185">Reference proteome</keyword>